<dbReference type="HOGENOM" id="CLU_042669_0_0_4"/>
<dbReference type="KEGG" id="pdq:CL55_00008940"/>
<dbReference type="EC" id="2.5.1.56" evidence="3"/>
<dbReference type="Gene3D" id="2.60.120.10">
    <property type="entry name" value="Jelly Rolls"/>
    <property type="match status" value="1"/>
</dbReference>
<evidence type="ECO:0000259" key="2">
    <source>
        <dbReference type="Pfam" id="PF07883"/>
    </source>
</evidence>
<dbReference type="Pfam" id="PF03102">
    <property type="entry name" value="NeuB"/>
    <property type="match status" value="1"/>
</dbReference>
<dbReference type="PANTHER" id="PTHR42966">
    <property type="entry name" value="N-ACETYLNEURAMINATE SYNTHASE"/>
    <property type="match status" value="1"/>
</dbReference>
<accession>A0A0E3ZLM0</accession>
<dbReference type="PATRIC" id="fig|576611.7.peg.910"/>
<dbReference type="InterPro" id="IPR011051">
    <property type="entry name" value="RmlC_Cupin_sf"/>
</dbReference>
<dbReference type="InterPro" id="IPR014710">
    <property type="entry name" value="RmlC-like_jellyroll"/>
</dbReference>
<organism evidence="3 4">
    <name type="scientific">Polynucleobacter duraquae</name>
    <dbReference type="NCBI Taxonomy" id="1835254"/>
    <lineage>
        <taxon>Bacteria</taxon>
        <taxon>Pseudomonadati</taxon>
        <taxon>Pseudomonadota</taxon>
        <taxon>Betaproteobacteria</taxon>
        <taxon>Burkholderiales</taxon>
        <taxon>Burkholderiaceae</taxon>
        <taxon>Polynucleobacter</taxon>
    </lineage>
</organism>
<feature type="domain" description="Cupin type-2" evidence="2">
    <location>
        <begin position="419"/>
        <end position="475"/>
    </location>
</feature>
<dbReference type="OrthoDB" id="9781701at2"/>
<dbReference type="InterPro" id="IPR013785">
    <property type="entry name" value="Aldolase_TIM"/>
</dbReference>
<dbReference type="PANTHER" id="PTHR42966:SF1">
    <property type="entry name" value="SIALIC ACID SYNTHASE"/>
    <property type="match status" value="1"/>
</dbReference>
<dbReference type="GO" id="GO:0016051">
    <property type="term" value="P:carbohydrate biosynthetic process"/>
    <property type="evidence" value="ECO:0007669"/>
    <property type="project" value="InterPro"/>
</dbReference>
<dbReference type="InterPro" id="IPR013096">
    <property type="entry name" value="Cupin_2"/>
</dbReference>
<proteinExistence type="predicted"/>
<reference evidence="3 4" key="1">
    <citation type="submission" date="2014-03" db="EMBL/GenBank/DDBJ databases">
        <title>Genome of Polynucleobacter strain MWH-MoK4.</title>
        <authorList>
            <person name="Hahn M.W."/>
        </authorList>
    </citation>
    <scope>NUCLEOTIDE SEQUENCE [LARGE SCALE GENOMIC DNA]</scope>
    <source>
        <strain evidence="3 4">MWH-MoK4</strain>
    </source>
</reference>
<dbReference type="STRING" id="1835254.CL55_00008940"/>
<dbReference type="InterPro" id="IPR013132">
    <property type="entry name" value="PseI/NeuA/B-like_N"/>
</dbReference>
<feature type="domain" description="PseI/NeuA/B-like" evidence="1">
    <location>
        <begin position="56"/>
        <end position="256"/>
    </location>
</feature>
<dbReference type="AlphaFoldDB" id="A0A0E3ZLM0"/>
<dbReference type="GO" id="GO:0050462">
    <property type="term" value="F:N-acetylneuraminate synthase activity"/>
    <property type="evidence" value="ECO:0007669"/>
    <property type="project" value="UniProtKB-EC"/>
</dbReference>
<dbReference type="GO" id="GO:0047444">
    <property type="term" value="F:N-acylneuraminate-9-phosphate synthase activity"/>
    <property type="evidence" value="ECO:0007669"/>
    <property type="project" value="TreeGrafter"/>
</dbReference>
<keyword evidence="3" id="KW-0808">Transferase</keyword>
<dbReference type="Gene3D" id="3.90.1210.10">
    <property type="entry name" value="Antifreeze-like/N-acetylneuraminic acid synthase C-terminal domain"/>
    <property type="match status" value="1"/>
</dbReference>
<evidence type="ECO:0000313" key="3">
    <source>
        <dbReference type="EMBL" id="AKD25227.1"/>
    </source>
</evidence>
<dbReference type="SUPFAM" id="SSF51569">
    <property type="entry name" value="Aldolase"/>
    <property type="match status" value="1"/>
</dbReference>
<dbReference type="SUPFAM" id="SSF51182">
    <property type="entry name" value="RmlC-like cupins"/>
    <property type="match status" value="1"/>
</dbReference>
<sequence length="512" mass="58209">MLKFFKEGLIVSKLPNNLFVLEMANNHMGDLDHGLSLIRAFGVVCKKYPQFKFAFKLQYRDLDTFIHPDLKDRMDIKYIKRFAETKLSREQFDSLIAEVRVNGFLTMATSFDEISFDLIEDQNLDIIKIASCSFTDWPVLERAVSIDKPIIASTAGASLEDIDRVVSFLSNRKKDFAIMHCVGEYPTADEKMHLSQIDFLRKRYPSIRIGFSTHENPDNTDLVKIAIAKGANIFEKHVGLVTEKYPINAYSVTPQQADAWLSAAAYTVMVCGESQTRLPENKAEKDSLRSLRRGMFAKQAIKTGQRITRDNFYFAFPPNDSQFTANDYSKYSEFIANSDILVNQAIGPENTVHSNTREKILDIARRVKNLLQEGKVIVPGGVELEISHHYGLDKFDEFGLVMLTVVNRDYCKKLLVSLPGQFHPEQYHNQKEETFHVLFGDLELQLDGEPQILGPGDVVTVMPGVKHAFRSTGGAVVEEISSTHFKNDSFYIDEAINKNLNRKSVLTYWMVD</sequence>
<gene>
    <name evidence="3" type="ORF">CL55_00008940</name>
</gene>
<evidence type="ECO:0000259" key="1">
    <source>
        <dbReference type="Pfam" id="PF03102"/>
    </source>
</evidence>
<dbReference type="Pfam" id="PF07883">
    <property type="entry name" value="Cupin_2"/>
    <property type="match status" value="1"/>
</dbReference>
<name>A0A0E3ZLM0_9BURK</name>
<protein>
    <submittedName>
        <fullName evidence="3">Sialic acid synthase</fullName>
        <ecNumber evidence="3">2.5.1.56</ecNumber>
    </submittedName>
</protein>
<dbReference type="Gene3D" id="3.20.20.70">
    <property type="entry name" value="Aldolase class I"/>
    <property type="match status" value="1"/>
</dbReference>
<dbReference type="EMBL" id="CP007501">
    <property type="protein sequence ID" value="AKD25227.1"/>
    <property type="molecule type" value="Genomic_DNA"/>
</dbReference>
<dbReference type="Proteomes" id="UP000061135">
    <property type="component" value="Chromosome"/>
</dbReference>
<dbReference type="InterPro" id="IPR051690">
    <property type="entry name" value="PseI-like"/>
</dbReference>
<evidence type="ECO:0000313" key="4">
    <source>
        <dbReference type="Proteomes" id="UP000061135"/>
    </source>
</evidence>
<keyword evidence="4" id="KW-1185">Reference proteome</keyword>